<protein>
    <submittedName>
        <fullName evidence="2">Uncharacterized protein</fullName>
    </submittedName>
</protein>
<sequence length="181" mass="18884">MKQLFFAAAVAIGLLSASQVQAQSSKKATVQPPTNTSVAPAARAAADDWGWSAGWGDARAERPVPTHPSTADSLAAVSADPMMQSLGAMLAPGMNTAPYRGASTDYHGRPVARGKSYRPRSVRVVQTDPMMQSSGAMLAPGMNTAPYRGASTDYHGRPLRQPTPEVALNLPATNPAVVAGW</sequence>
<gene>
    <name evidence="2" type="ORF">D0T11_05440</name>
</gene>
<keyword evidence="1" id="KW-0732">Signal</keyword>
<dbReference type="OrthoDB" id="885838at2"/>
<organism evidence="2 3">
    <name type="scientific">Hymenobacter rubripertinctus</name>
    <dbReference type="NCBI Taxonomy" id="2029981"/>
    <lineage>
        <taxon>Bacteria</taxon>
        <taxon>Pseudomonadati</taxon>
        <taxon>Bacteroidota</taxon>
        <taxon>Cytophagia</taxon>
        <taxon>Cytophagales</taxon>
        <taxon>Hymenobacteraceae</taxon>
        <taxon>Hymenobacter</taxon>
    </lineage>
</organism>
<accession>A0A418R540</accession>
<evidence type="ECO:0000313" key="2">
    <source>
        <dbReference type="EMBL" id="RIY12449.1"/>
    </source>
</evidence>
<dbReference type="EMBL" id="QYCN01000005">
    <property type="protein sequence ID" value="RIY12449.1"/>
    <property type="molecule type" value="Genomic_DNA"/>
</dbReference>
<dbReference type="AlphaFoldDB" id="A0A418R540"/>
<comment type="caution">
    <text evidence="2">The sequence shown here is derived from an EMBL/GenBank/DDBJ whole genome shotgun (WGS) entry which is preliminary data.</text>
</comment>
<dbReference type="RefSeq" id="WP_119654765.1">
    <property type="nucleotide sequence ID" value="NZ_JBHUOI010000034.1"/>
</dbReference>
<name>A0A418R540_9BACT</name>
<feature type="chain" id="PRO_5019580064" evidence="1">
    <location>
        <begin position="23"/>
        <end position="181"/>
    </location>
</feature>
<evidence type="ECO:0000256" key="1">
    <source>
        <dbReference type="SAM" id="SignalP"/>
    </source>
</evidence>
<dbReference type="Proteomes" id="UP000284250">
    <property type="component" value="Unassembled WGS sequence"/>
</dbReference>
<keyword evidence="3" id="KW-1185">Reference proteome</keyword>
<evidence type="ECO:0000313" key="3">
    <source>
        <dbReference type="Proteomes" id="UP000284250"/>
    </source>
</evidence>
<proteinExistence type="predicted"/>
<reference evidence="2 3" key="1">
    <citation type="submission" date="2019-01" db="EMBL/GenBank/DDBJ databases">
        <title>Hymenobacter humicola sp. nov., isolated from soils in Antarctica.</title>
        <authorList>
            <person name="Sedlacek I."/>
            <person name="Holochova P."/>
            <person name="Kralova S."/>
            <person name="Pantucek R."/>
            <person name="Stankova E."/>
            <person name="Vrbovska V."/>
            <person name="Kristofova L."/>
            <person name="Svec P."/>
            <person name="Busse H.-J."/>
        </authorList>
    </citation>
    <scope>NUCLEOTIDE SEQUENCE [LARGE SCALE GENOMIC DNA]</scope>
    <source>
        <strain evidence="2 3">CCM 8852</strain>
    </source>
</reference>
<feature type="signal peptide" evidence="1">
    <location>
        <begin position="1"/>
        <end position="22"/>
    </location>
</feature>